<dbReference type="SUPFAM" id="SSF47370">
    <property type="entry name" value="Bromodomain"/>
    <property type="match status" value="1"/>
</dbReference>
<evidence type="ECO:0000256" key="12">
    <source>
        <dbReference type="ARBA" id="ARBA00023015"/>
    </source>
</evidence>
<evidence type="ECO:0000256" key="10">
    <source>
        <dbReference type="ARBA" id="ARBA00022843"/>
    </source>
</evidence>
<dbReference type="InterPro" id="IPR001487">
    <property type="entry name" value="Bromodomain"/>
</dbReference>
<dbReference type="SUPFAM" id="SSF57903">
    <property type="entry name" value="FYVE/PHD zinc finger"/>
    <property type="match status" value="1"/>
</dbReference>
<feature type="domain" description="MYND-type" evidence="23">
    <location>
        <begin position="577"/>
        <end position="612"/>
    </location>
</feature>
<evidence type="ECO:0000259" key="23">
    <source>
        <dbReference type="PROSITE" id="PS50865"/>
    </source>
</evidence>
<dbReference type="Gene3D" id="6.10.140.2220">
    <property type="match status" value="1"/>
</dbReference>
<evidence type="ECO:0000256" key="15">
    <source>
        <dbReference type="ARBA" id="ARBA00023242"/>
    </source>
</evidence>
<proteinExistence type="predicted"/>
<evidence type="ECO:0000256" key="9">
    <source>
        <dbReference type="ARBA" id="ARBA00022833"/>
    </source>
</evidence>
<dbReference type="InterPro" id="IPR013083">
    <property type="entry name" value="Znf_RING/FYVE/PHD"/>
</dbReference>
<dbReference type="InterPro" id="IPR000313">
    <property type="entry name" value="PWWP_dom"/>
</dbReference>
<evidence type="ECO:0000259" key="22">
    <source>
        <dbReference type="PROSITE" id="PS50812"/>
    </source>
</evidence>
<dbReference type="Ensembl" id="ENSPMAT00000003450.1">
    <property type="protein sequence ID" value="ENSPMAP00000003435.1"/>
    <property type="gene ID" value="ENSPMAG00000003130.1"/>
</dbReference>
<keyword evidence="11" id="KW-0156">Chromatin regulator</keyword>
<dbReference type="Gene3D" id="1.20.920.10">
    <property type="entry name" value="Bromodomain-like"/>
    <property type="match status" value="1"/>
</dbReference>
<dbReference type="InterPro" id="IPR002893">
    <property type="entry name" value="Znf_MYND"/>
</dbReference>
<dbReference type="SMART" id="SM00293">
    <property type="entry name" value="PWWP"/>
    <property type="match status" value="1"/>
</dbReference>
<dbReference type="Gene3D" id="3.30.40.10">
    <property type="entry name" value="Zinc/RING finger domain, C3HC4 (zinc finger)"/>
    <property type="match status" value="1"/>
</dbReference>
<dbReference type="PROSITE" id="PS50014">
    <property type="entry name" value="BROMODOMAIN_2"/>
    <property type="match status" value="1"/>
</dbReference>
<evidence type="ECO:0000256" key="17">
    <source>
        <dbReference type="PROSITE-ProRule" id="PRU00134"/>
    </source>
</evidence>
<dbReference type="GO" id="GO:0008270">
    <property type="term" value="F:zinc ion binding"/>
    <property type="evidence" value="ECO:0007669"/>
    <property type="project" value="UniProtKB-KW"/>
</dbReference>
<dbReference type="Pfam" id="PF00439">
    <property type="entry name" value="Bromodomain"/>
    <property type="match status" value="1"/>
</dbReference>
<dbReference type="PROSITE" id="PS01359">
    <property type="entry name" value="ZF_PHD_1"/>
    <property type="match status" value="1"/>
</dbReference>
<dbReference type="AlphaFoldDB" id="S4RE03"/>
<keyword evidence="18" id="KW-0175">Coiled coil</keyword>
<evidence type="ECO:0000256" key="16">
    <source>
        <dbReference type="PROSITE-ProRule" id="PRU00035"/>
    </source>
</evidence>
<keyword evidence="8 17" id="KW-0863">Zinc-finger</keyword>
<name>S4RE03_PETMA</name>
<feature type="domain" description="PHD-type" evidence="21">
    <location>
        <begin position="54"/>
        <end position="102"/>
    </location>
</feature>
<feature type="domain" description="Bromo" evidence="20">
    <location>
        <begin position="122"/>
        <end position="192"/>
    </location>
</feature>
<feature type="region of interest" description="Disordered" evidence="19">
    <location>
        <begin position="322"/>
        <end position="357"/>
    </location>
</feature>
<organism evidence="25">
    <name type="scientific">Petromyzon marinus</name>
    <name type="common">Sea lamprey</name>
    <dbReference type="NCBI Taxonomy" id="7757"/>
    <lineage>
        <taxon>Eukaryota</taxon>
        <taxon>Metazoa</taxon>
        <taxon>Chordata</taxon>
        <taxon>Craniata</taxon>
        <taxon>Vertebrata</taxon>
        <taxon>Cyclostomata</taxon>
        <taxon>Hyperoartia</taxon>
        <taxon>Petromyzontiformes</taxon>
        <taxon>Petromyzontidae</taxon>
        <taxon>Petromyzon</taxon>
    </lineage>
</organism>
<dbReference type="GO" id="GO:0140006">
    <property type="term" value="F:histone H3 reader activity"/>
    <property type="evidence" value="ECO:0007669"/>
    <property type="project" value="UniProtKB-ARBA"/>
</dbReference>
<dbReference type="FunFam" id="6.10.140.2220:FF:000002">
    <property type="entry name" value="Protein kinase C-binding protein 1 isoform C"/>
    <property type="match status" value="1"/>
</dbReference>
<keyword evidence="7" id="KW-0479">Metal-binding</keyword>
<keyword evidence="13 16" id="KW-0103">Bromodomain</keyword>
<evidence type="ECO:0000256" key="11">
    <source>
        <dbReference type="ARBA" id="ARBA00022853"/>
    </source>
</evidence>
<dbReference type="SMART" id="SM00297">
    <property type="entry name" value="BROMO"/>
    <property type="match status" value="1"/>
</dbReference>
<evidence type="ECO:0000256" key="6">
    <source>
        <dbReference type="ARBA" id="ARBA00022553"/>
    </source>
</evidence>
<evidence type="ECO:0000256" key="18">
    <source>
        <dbReference type="SAM" id="Coils"/>
    </source>
</evidence>
<evidence type="ECO:0000256" key="8">
    <source>
        <dbReference type="ARBA" id="ARBA00022771"/>
    </source>
</evidence>
<evidence type="ECO:0000256" key="5">
    <source>
        <dbReference type="ARBA" id="ARBA00022499"/>
    </source>
</evidence>
<dbReference type="Pfam" id="PF24324">
    <property type="entry name" value="MYND_ZMYND11_ZMYD8"/>
    <property type="match status" value="1"/>
</dbReference>
<keyword evidence="9" id="KW-0862">Zinc</keyword>
<dbReference type="InterPro" id="IPR047268">
    <property type="entry name" value="PWWP_BS69"/>
</dbReference>
<dbReference type="InterPro" id="IPR011011">
    <property type="entry name" value="Znf_FYVE_PHD"/>
</dbReference>
<dbReference type="SMART" id="SM00249">
    <property type="entry name" value="PHD"/>
    <property type="match status" value="1"/>
</dbReference>
<comment type="subcellular location">
    <subcellularLocation>
        <location evidence="2">Chromosome</location>
    </subcellularLocation>
    <subcellularLocation>
        <location evidence="1">Nucleus</location>
    </subcellularLocation>
</comment>
<feature type="coiled-coil region" evidence="18">
    <location>
        <begin position="501"/>
        <end position="551"/>
    </location>
</feature>
<dbReference type="SUPFAM" id="SSF144232">
    <property type="entry name" value="HIT/MYND zinc finger-like"/>
    <property type="match status" value="1"/>
</dbReference>
<dbReference type="GO" id="GO:0003677">
    <property type="term" value="F:DNA binding"/>
    <property type="evidence" value="ECO:0007669"/>
    <property type="project" value="InterPro"/>
</dbReference>
<feature type="region of interest" description="Disordered" evidence="19">
    <location>
        <begin position="450"/>
        <end position="476"/>
    </location>
</feature>
<accession>S4RE03</accession>
<keyword evidence="6" id="KW-0597">Phosphoprotein</keyword>
<feature type="domain" description="SAMD1-like winged helix (WH)" evidence="24">
    <location>
        <begin position="1"/>
        <end position="36"/>
    </location>
</feature>
<dbReference type="InterPro" id="IPR036427">
    <property type="entry name" value="Bromodomain-like_sf"/>
</dbReference>
<evidence type="ECO:0000259" key="21">
    <source>
        <dbReference type="PROSITE" id="PS50016"/>
    </source>
</evidence>
<evidence type="ECO:0000256" key="7">
    <source>
        <dbReference type="ARBA" id="ARBA00022723"/>
    </source>
</evidence>
<feature type="compositionally biased region" description="Polar residues" evidence="19">
    <location>
        <begin position="467"/>
        <end position="476"/>
    </location>
</feature>
<dbReference type="GO" id="GO:0005634">
    <property type="term" value="C:nucleus"/>
    <property type="evidence" value="ECO:0007669"/>
    <property type="project" value="UniProtKB-SubCell"/>
</dbReference>
<keyword evidence="15" id="KW-0539">Nucleus</keyword>
<keyword evidence="10" id="KW-0832">Ubl conjugation</keyword>
<dbReference type="PROSITE" id="PS50016">
    <property type="entry name" value="ZF_PHD_2"/>
    <property type="match status" value="1"/>
</dbReference>
<dbReference type="PROSITE" id="PS50865">
    <property type="entry name" value="ZF_MYND_2"/>
    <property type="match status" value="1"/>
</dbReference>
<evidence type="ECO:0000256" key="14">
    <source>
        <dbReference type="ARBA" id="ARBA00023163"/>
    </source>
</evidence>
<dbReference type="PROSITE" id="PS52014">
    <property type="entry name" value="SAMD1_WH"/>
    <property type="match status" value="1"/>
</dbReference>
<dbReference type="GO" id="GO:0009966">
    <property type="term" value="P:regulation of signal transduction"/>
    <property type="evidence" value="ECO:0007669"/>
    <property type="project" value="TreeGrafter"/>
</dbReference>
<dbReference type="InterPro" id="IPR048589">
    <property type="entry name" value="SAMD1-like_WH"/>
</dbReference>
<evidence type="ECO:0000256" key="2">
    <source>
        <dbReference type="ARBA" id="ARBA00004286"/>
    </source>
</evidence>
<dbReference type="InterPro" id="IPR057053">
    <property type="entry name" value="MYND_ZMYND11_ZMYD8"/>
</dbReference>
<evidence type="ECO:0000256" key="19">
    <source>
        <dbReference type="SAM" id="MobiDB-lite"/>
    </source>
</evidence>
<evidence type="ECO:0000256" key="13">
    <source>
        <dbReference type="ARBA" id="ARBA00023117"/>
    </source>
</evidence>
<evidence type="ECO:0000259" key="20">
    <source>
        <dbReference type="PROSITE" id="PS50014"/>
    </source>
</evidence>
<reference evidence="25" key="1">
    <citation type="submission" date="2025-08" db="UniProtKB">
        <authorList>
            <consortium name="Ensembl"/>
        </authorList>
    </citation>
    <scope>IDENTIFICATION</scope>
</reference>
<dbReference type="InterPro" id="IPR001965">
    <property type="entry name" value="Znf_PHD"/>
</dbReference>
<reference evidence="25" key="2">
    <citation type="submission" date="2025-09" db="UniProtKB">
        <authorList>
            <consortium name="Ensembl"/>
        </authorList>
    </citation>
    <scope>IDENTIFICATION</scope>
</reference>
<keyword evidence="12" id="KW-0805">Transcription regulation</keyword>
<protein>
    <submittedName>
        <fullName evidence="25">Zinc finger, MYND-type containing 11</fullName>
    </submittedName>
</protein>
<dbReference type="PANTHER" id="PTHR46379">
    <property type="entry name" value="ZINC FINGER MYND DOMAIN-CONTAINING"/>
    <property type="match status" value="1"/>
</dbReference>
<keyword evidence="5" id="KW-1017">Isopeptide bond</keyword>
<feature type="compositionally biased region" description="Low complexity" evidence="19">
    <location>
        <begin position="334"/>
        <end position="347"/>
    </location>
</feature>
<keyword evidence="4" id="KW-0678">Repressor</keyword>
<dbReference type="SUPFAM" id="SSF63748">
    <property type="entry name" value="Tudor/PWWP/MBT"/>
    <property type="match status" value="1"/>
</dbReference>
<dbReference type="GeneTree" id="ENSGT00940000156942"/>
<dbReference type="Gene3D" id="2.30.30.140">
    <property type="match status" value="1"/>
</dbReference>
<dbReference type="HOGENOM" id="CLU_031462_2_0_1"/>
<dbReference type="PROSITE" id="PS01360">
    <property type="entry name" value="ZF_MYND_1"/>
    <property type="match status" value="1"/>
</dbReference>
<evidence type="ECO:0000256" key="4">
    <source>
        <dbReference type="ARBA" id="ARBA00022491"/>
    </source>
</evidence>
<keyword evidence="3" id="KW-0158">Chromosome</keyword>
<dbReference type="InterPro" id="IPR057054">
    <property type="entry name" value="ZMYND11_CC"/>
</dbReference>
<dbReference type="CDD" id="cd20159">
    <property type="entry name" value="PWWP_BS69"/>
    <property type="match status" value="1"/>
</dbReference>
<evidence type="ECO:0000256" key="1">
    <source>
        <dbReference type="ARBA" id="ARBA00004123"/>
    </source>
</evidence>
<dbReference type="GO" id="GO:0034243">
    <property type="term" value="P:regulation of transcription elongation by RNA polymerase II"/>
    <property type="evidence" value="ECO:0007669"/>
    <property type="project" value="InterPro"/>
</dbReference>
<dbReference type="InterPro" id="IPR019787">
    <property type="entry name" value="Znf_PHD-finger"/>
</dbReference>
<dbReference type="GO" id="GO:0005694">
    <property type="term" value="C:chromosome"/>
    <property type="evidence" value="ECO:0007669"/>
    <property type="project" value="UniProtKB-SubCell"/>
</dbReference>
<evidence type="ECO:0000313" key="25">
    <source>
        <dbReference type="Ensembl" id="ENSPMAP00000003435.1"/>
    </source>
</evidence>
<evidence type="ECO:0000259" key="24">
    <source>
        <dbReference type="PROSITE" id="PS52014"/>
    </source>
</evidence>
<dbReference type="PANTHER" id="PTHR46379:SF1">
    <property type="entry name" value="ZINC FINGER MYND DOMAIN-CONTAINING PROTEIN 11"/>
    <property type="match status" value="1"/>
</dbReference>
<dbReference type="InterPro" id="IPR019786">
    <property type="entry name" value="Zinc_finger_PHD-type_CS"/>
</dbReference>
<sequence length="616" mass="71272">MHPKETSRQLGLAVKDGLIVETMTVGCKGSKLGIEQEGYWLPGEDNPEEEETSDWYCFECHQAGEVLACESCFRVYHPRCVPSEMVPGDADTRWACPICQSFKQRNWPKQELCTYLKFVVQRMKEKSPDIYKKVNATGHPLYRRLVHTPMDLCSIQKNVELCKYRTVDEFLSHAQLLLHNAVLFFGEISPQAEVSKILYRDTKHEVDEMLLCKICFYMSNARPENWFCYPCNPPHKLVWARMKGYGCWPAKVMQRVDDRVDVRFFGHNHQRAWIQEEFVRDISAGMHELVIKRSSGWSKARTELERHQEFVRSGKVWKLGDGEQRSSDDVEVGISSSSIPSISSTSSEQARLQHEPKAKKPKLAKIVAWPPHDSLEFAIKLANHLSSSTQAENPYEWQPYLAIPCTSILVPKRSCAPRQKCEEAEVEMECVSSSQEVPQAAPPIERLSVGTQTRRAGSSGGTKTLHRGTQTSSDSPCHNMCHEKYSKIFNEFKERMEGDHKRDTERLVREALEKLRSELDEDKRAAVTKAVANLQAEMDKKCKQVKEKCKEEFLEEIKKLATQHKQMISHTKKKQWCYNCEEEAMYHCCWNTSYCSIKCQQEHWHSEHKRTCRRKR</sequence>
<dbReference type="Pfam" id="PF00855">
    <property type="entry name" value="PWWP"/>
    <property type="match status" value="1"/>
</dbReference>
<keyword evidence="14" id="KW-0804">Transcription</keyword>
<dbReference type="PROSITE" id="PS50812">
    <property type="entry name" value="PWWP"/>
    <property type="match status" value="1"/>
</dbReference>
<dbReference type="GO" id="GO:0003714">
    <property type="term" value="F:transcription corepressor activity"/>
    <property type="evidence" value="ECO:0007669"/>
    <property type="project" value="InterPro"/>
</dbReference>
<dbReference type="InterPro" id="IPR047269">
    <property type="entry name" value="ZMY11"/>
</dbReference>
<feature type="domain" description="PWWP" evidence="22">
    <location>
        <begin position="234"/>
        <end position="285"/>
    </location>
</feature>
<evidence type="ECO:0000256" key="3">
    <source>
        <dbReference type="ARBA" id="ARBA00022454"/>
    </source>
</evidence>
<dbReference type="Pfam" id="PF23461">
    <property type="entry name" value="ZMYND11_CC"/>
    <property type="match status" value="1"/>
</dbReference>
<dbReference type="STRING" id="7757.ENSPMAP00000003435"/>
<dbReference type="OMA" id="QCHRVYH"/>